<keyword evidence="6" id="KW-0624">Polysaccharide degradation</keyword>
<keyword evidence="9" id="KW-1185">Reference proteome</keyword>
<reference evidence="8 9" key="1">
    <citation type="submission" date="2024-05" db="EMBL/GenBank/DDBJ databases">
        <title>Genetic variation in Jamaican populations of the coffee berry borer (Hypothenemus hampei).</title>
        <authorList>
            <person name="Errbii M."/>
            <person name="Myrie A."/>
        </authorList>
    </citation>
    <scope>NUCLEOTIDE SEQUENCE [LARGE SCALE GENOMIC DNA]</scope>
    <source>
        <strain evidence="8">JA-Hopewell-2020-01-JO</strain>
        <tissue evidence="8">Whole body</tissue>
    </source>
</reference>
<evidence type="ECO:0000313" key="8">
    <source>
        <dbReference type="EMBL" id="KAL1517944.1"/>
    </source>
</evidence>
<dbReference type="Gene3D" id="1.50.10.10">
    <property type="match status" value="1"/>
</dbReference>
<comment type="caution">
    <text evidence="8">The sequence shown here is derived from an EMBL/GenBank/DDBJ whole genome shotgun (WGS) entry which is preliminary data.</text>
</comment>
<keyword evidence="3" id="KW-0136">Cellulose degradation</keyword>
<dbReference type="InterPro" id="IPR027390">
    <property type="entry name" value="Endoglucanase_F_dom3"/>
</dbReference>
<evidence type="ECO:0000256" key="7">
    <source>
        <dbReference type="SAM" id="SignalP"/>
    </source>
</evidence>
<accession>A0ABD1FHT1</accession>
<evidence type="ECO:0000256" key="3">
    <source>
        <dbReference type="ARBA" id="ARBA00023001"/>
    </source>
</evidence>
<dbReference type="GO" id="GO:0030245">
    <property type="term" value="P:cellulose catabolic process"/>
    <property type="evidence" value="ECO:0007669"/>
    <property type="project" value="UniProtKB-KW"/>
</dbReference>
<dbReference type="GO" id="GO:0016798">
    <property type="term" value="F:hydrolase activity, acting on glycosyl bonds"/>
    <property type="evidence" value="ECO:0007669"/>
    <property type="project" value="UniProtKB-KW"/>
</dbReference>
<dbReference type="InterPro" id="IPR000556">
    <property type="entry name" value="Glyco_hydro_48F"/>
</dbReference>
<dbReference type="Pfam" id="PF02011">
    <property type="entry name" value="Glyco_hydro_48"/>
    <property type="match status" value="1"/>
</dbReference>
<organism evidence="8 9">
    <name type="scientific">Hypothenemus hampei</name>
    <name type="common">Coffee berry borer</name>
    <dbReference type="NCBI Taxonomy" id="57062"/>
    <lineage>
        <taxon>Eukaryota</taxon>
        <taxon>Metazoa</taxon>
        <taxon>Ecdysozoa</taxon>
        <taxon>Arthropoda</taxon>
        <taxon>Hexapoda</taxon>
        <taxon>Insecta</taxon>
        <taxon>Pterygota</taxon>
        <taxon>Neoptera</taxon>
        <taxon>Endopterygota</taxon>
        <taxon>Coleoptera</taxon>
        <taxon>Polyphaga</taxon>
        <taxon>Cucujiformia</taxon>
        <taxon>Curculionidae</taxon>
        <taxon>Scolytinae</taxon>
        <taxon>Hypothenemus</taxon>
    </lineage>
</organism>
<gene>
    <name evidence="8" type="ORF">ABEB36_001640</name>
</gene>
<dbReference type="InterPro" id="IPR008928">
    <property type="entry name" value="6-hairpin_glycosidase_sf"/>
</dbReference>
<evidence type="ECO:0000256" key="4">
    <source>
        <dbReference type="ARBA" id="ARBA00023277"/>
    </source>
</evidence>
<dbReference type="InterPro" id="IPR023309">
    <property type="entry name" value="Endo-1-4-beta-glucanase_dom2"/>
</dbReference>
<evidence type="ECO:0000256" key="5">
    <source>
        <dbReference type="ARBA" id="ARBA00023295"/>
    </source>
</evidence>
<evidence type="ECO:0000256" key="2">
    <source>
        <dbReference type="ARBA" id="ARBA00022801"/>
    </source>
</evidence>
<dbReference type="Gene3D" id="2.170.160.10">
    <property type="entry name" value="Endo-1,4-beta-glucanase f. Domain 2"/>
    <property type="match status" value="1"/>
</dbReference>
<protein>
    <recommendedName>
        <fullName evidence="10">Glycoside hydrolase family protein 48</fullName>
    </recommendedName>
</protein>
<feature type="signal peptide" evidence="7">
    <location>
        <begin position="1"/>
        <end position="17"/>
    </location>
</feature>
<keyword evidence="1 7" id="KW-0732">Signal</keyword>
<evidence type="ECO:0000256" key="1">
    <source>
        <dbReference type="ARBA" id="ARBA00022729"/>
    </source>
</evidence>
<name>A0ABD1FHT1_HYPHA</name>
<keyword evidence="5" id="KW-0326">Glycosidase</keyword>
<feature type="chain" id="PRO_5044828829" description="Glycoside hydrolase family protein 48" evidence="7">
    <location>
        <begin position="18"/>
        <end position="638"/>
    </location>
</feature>
<evidence type="ECO:0000256" key="6">
    <source>
        <dbReference type="ARBA" id="ARBA00023326"/>
    </source>
</evidence>
<sequence>MKYSAFLVIALVASTQAGTYTDRFLEQYKKIKDSSNGYFSKEGVPYHSVETLIVEAPDQGHETTSEAYSYYIWLEAMYGAIQGDFSSFNSAWENLEKYAIPTLQEANSVYDPSKPATYAAELDSPSDYPSTIDSSIPVGQDPIASELKSAYGSDNFYSMHWLFDVDNVYGFGNIQGQCEAGPSASGPSLYNNYQRGPEESVWRTIPQPSCDMFKYGGTNGFLDLFTGDSSYAHQYKYTAAPDADARAIQAAFWANQWATEKGVQGSISSTLSKAAKMGDYLRYSLFDKYFKKIGNCYEAADCAAGSGKDSAHYLINWYFAWGGSYNAQYDWSWRIGDGAAHFGYQNPLAAYALANDASLKPKGSTAVEDWTKSLERQLELYEYLQSSVGAFAGGVTNSWKGRYATPDSALLNNTFHGMFYDWEPVYHDPPSNRWYGMQPWSVDRLAQYYYVTGDSKAEALLKKWVSWAISSIKFSGTDFDMPSNLEWTGNPPSVSVSITSYGKDLGTAGATARTLAYYAAKSGDSSAKETAKKLLDGLYENYKDDLGFSAPETREDYSRFNEKVYVPSGWTGTYPNGDVIDSSATFIGIRSWYKQDPNWSKVETYLNGGAAPVFNYHRFWAQADIALAFGAYGMLFNE</sequence>
<dbReference type="SUPFAM" id="SSF48208">
    <property type="entry name" value="Six-hairpin glycosidases"/>
    <property type="match status" value="1"/>
</dbReference>
<dbReference type="Gene3D" id="4.10.870.10">
    <property type="entry name" value="Endo-1,4-beta-glucanase f. Domain 3"/>
    <property type="match status" value="1"/>
</dbReference>
<dbReference type="InterPro" id="IPR012341">
    <property type="entry name" value="6hp_glycosidase-like_sf"/>
</dbReference>
<dbReference type="AlphaFoldDB" id="A0ABD1FHT1"/>
<proteinExistence type="predicted"/>
<dbReference type="PRINTS" id="PR00844">
    <property type="entry name" value="GLHYDRLASE48"/>
</dbReference>
<dbReference type="Proteomes" id="UP001566132">
    <property type="component" value="Unassembled WGS sequence"/>
</dbReference>
<evidence type="ECO:0000313" key="9">
    <source>
        <dbReference type="Proteomes" id="UP001566132"/>
    </source>
</evidence>
<keyword evidence="2" id="KW-0378">Hydrolase</keyword>
<evidence type="ECO:0008006" key="10">
    <source>
        <dbReference type="Google" id="ProtNLM"/>
    </source>
</evidence>
<dbReference type="EMBL" id="JBDJPC010000001">
    <property type="protein sequence ID" value="KAL1517944.1"/>
    <property type="molecule type" value="Genomic_DNA"/>
</dbReference>
<keyword evidence="4" id="KW-0119">Carbohydrate metabolism</keyword>